<reference evidence="2 3" key="1">
    <citation type="submission" date="2014-02" db="EMBL/GenBank/DDBJ databases">
        <title>The genome sequence of Colletotrichum fioriniae PJ7.</title>
        <authorList>
            <person name="Baroncelli R."/>
            <person name="Thon M.R."/>
        </authorList>
    </citation>
    <scope>NUCLEOTIDE SEQUENCE [LARGE SCALE GENOMIC DNA]</scope>
    <source>
        <strain evidence="2 3">PJ7</strain>
    </source>
</reference>
<evidence type="ECO:0000256" key="1">
    <source>
        <dbReference type="SAM" id="Phobius"/>
    </source>
</evidence>
<dbReference type="eggNOG" id="ENOG502R77Y">
    <property type="taxonomic scope" value="Eukaryota"/>
</dbReference>
<feature type="transmembrane region" description="Helical" evidence="1">
    <location>
        <begin position="96"/>
        <end position="125"/>
    </location>
</feature>
<dbReference type="AlphaFoldDB" id="A0A010RTI7"/>
<keyword evidence="1" id="KW-0812">Transmembrane</keyword>
<protein>
    <recommendedName>
        <fullName evidence="4">RTA1 domain-containing protein</fullName>
    </recommendedName>
</protein>
<evidence type="ECO:0008006" key="4">
    <source>
        <dbReference type="Google" id="ProtNLM"/>
    </source>
</evidence>
<gene>
    <name evidence="2" type="ORF">CFIO01_01026</name>
</gene>
<feature type="transmembrane region" description="Helical" evidence="1">
    <location>
        <begin position="270"/>
        <end position="296"/>
    </location>
</feature>
<dbReference type="Proteomes" id="UP000020467">
    <property type="component" value="Unassembled WGS sequence"/>
</dbReference>
<dbReference type="KEGG" id="cfj:CFIO01_01026"/>
<evidence type="ECO:0000313" key="2">
    <source>
        <dbReference type="EMBL" id="EXF81364.1"/>
    </source>
</evidence>
<feature type="transmembrane region" description="Helical" evidence="1">
    <location>
        <begin position="195"/>
        <end position="220"/>
    </location>
</feature>
<organism evidence="2 3">
    <name type="scientific">Colletotrichum fioriniae PJ7</name>
    <dbReference type="NCBI Taxonomy" id="1445577"/>
    <lineage>
        <taxon>Eukaryota</taxon>
        <taxon>Fungi</taxon>
        <taxon>Dikarya</taxon>
        <taxon>Ascomycota</taxon>
        <taxon>Pezizomycotina</taxon>
        <taxon>Sordariomycetes</taxon>
        <taxon>Hypocreomycetidae</taxon>
        <taxon>Glomerellales</taxon>
        <taxon>Glomerellaceae</taxon>
        <taxon>Colletotrichum</taxon>
        <taxon>Colletotrichum acutatum species complex</taxon>
    </lineage>
</organism>
<keyword evidence="1" id="KW-1133">Transmembrane helix</keyword>
<dbReference type="EMBL" id="JARH01000372">
    <property type="protein sequence ID" value="EXF81364.1"/>
    <property type="molecule type" value="Genomic_DNA"/>
</dbReference>
<accession>A0A010RTI7</accession>
<feature type="transmembrane region" description="Helical" evidence="1">
    <location>
        <begin position="12"/>
        <end position="32"/>
    </location>
</feature>
<feature type="transmembrane region" description="Helical" evidence="1">
    <location>
        <begin position="146"/>
        <end position="175"/>
    </location>
</feature>
<keyword evidence="3" id="KW-1185">Reference proteome</keyword>
<proteinExistence type="predicted"/>
<keyword evidence="1" id="KW-0472">Membrane</keyword>
<feature type="transmembrane region" description="Helical" evidence="1">
    <location>
        <begin position="232"/>
        <end position="250"/>
    </location>
</feature>
<dbReference type="OrthoDB" id="4844107at2759"/>
<sequence>MNYHLYVTGSIVRSVLSGLVILPALGFSVLVLRKPGVKHDHTRRWVDFTKIALGLWSMPFLGKIQRSELLSVVYWIILAIYYARRKNGYFFFPEGIFYLVYVGGLIEYLGHVALLLAFFSLAHALTQLRSGAESVDSRAYRAGRKVVIGLSALVTLVAVAIFACQVAEAVLFEILPRRGRYVPGDWDNAIRLGVAAQHMGVINIGFLLVAALGLVGYVVVSFKAARGSPTQTASPLLLIAVSLWLITRLWRFISCIMAMTGHYWGYDPSYIGGVVVDAILYVWPTFVALMILYVLASDNAYSLSRLHYQEEEEDEQRIWDERTQST</sequence>
<dbReference type="HOGENOM" id="CLU_075847_0_0_1"/>
<feature type="transmembrane region" description="Helical" evidence="1">
    <location>
        <begin position="67"/>
        <end position="84"/>
    </location>
</feature>
<evidence type="ECO:0000313" key="3">
    <source>
        <dbReference type="Proteomes" id="UP000020467"/>
    </source>
</evidence>
<name>A0A010RTI7_9PEZI</name>
<comment type="caution">
    <text evidence="2">The sequence shown here is derived from an EMBL/GenBank/DDBJ whole genome shotgun (WGS) entry which is preliminary data.</text>
</comment>